<accession>A0ABS6JL53</accession>
<gene>
    <name evidence="1" type="ORF">KS419_21915</name>
</gene>
<proteinExistence type="predicted"/>
<keyword evidence="2" id="KW-1185">Reference proteome</keyword>
<comment type="caution">
    <text evidence="1">The sequence shown here is derived from an EMBL/GenBank/DDBJ whole genome shotgun (WGS) entry which is preliminary data.</text>
</comment>
<organism evidence="1 2">
    <name type="scientific">Evansella tamaricis</name>
    <dbReference type="NCBI Taxonomy" id="2069301"/>
    <lineage>
        <taxon>Bacteria</taxon>
        <taxon>Bacillati</taxon>
        <taxon>Bacillota</taxon>
        <taxon>Bacilli</taxon>
        <taxon>Bacillales</taxon>
        <taxon>Bacillaceae</taxon>
        <taxon>Evansella</taxon>
    </lineage>
</organism>
<reference evidence="1 2" key="1">
    <citation type="submission" date="2021-06" db="EMBL/GenBank/DDBJ databases">
        <title>Bacillus sp. RD4P76, an endophyte from a halophyte.</title>
        <authorList>
            <person name="Sun J.-Q."/>
        </authorList>
    </citation>
    <scope>NUCLEOTIDE SEQUENCE [LARGE SCALE GENOMIC DNA]</scope>
    <source>
        <strain evidence="1 2">CGMCC 1.15917</strain>
    </source>
</reference>
<evidence type="ECO:0000313" key="1">
    <source>
        <dbReference type="EMBL" id="MBU9714400.1"/>
    </source>
</evidence>
<protein>
    <submittedName>
        <fullName evidence="1">Uncharacterized protein</fullName>
    </submittedName>
</protein>
<dbReference type="RefSeq" id="WP_217068947.1">
    <property type="nucleotide sequence ID" value="NZ_JAHQCS010000178.1"/>
</dbReference>
<evidence type="ECO:0000313" key="2">
    <source>
        <dbReference type="Proteomes" id="UP000784880"/>
    </source>
</evidence>
<sequence>MADIKLKLSHDELREIIHAIDSRVDQLSNRLESFLNLDDNEKDNKRVKDTIERLRNTITLSNDFLLDYKSRVEYISSDDVYEEGDTL</sequence>
<name>A0ABS6JL53_9BACI</name>
<dbReference type="Proteomes" id="UP000784880">
    <property type="component" value="Unassembled WGS sequence"/>
</dbReference>
<dbReference type="EMBL" id="JAHQCS010000178">
    <property type="protein sequence ID" value="MBU9714400.1"/>
    <property type="molecule type" value="Genomic_DNA"/>
</dbReference>